<dbReference type="EMBL" id="AP018448">
    <property type="protein sequence ID" value="BBC30067.1"/>
    <property type="molecule type" value="Genomic_DNA"/>
</dbReference>
<name>A0ABN5V9Z5_9ACTN</name>
<dbReference type="RefSeq" id="WP_286248390.1">
    <property type="nucleotide sequence ID" value="NZ_AP018448.1"/>
</dbReference>
<organism evidence="2 3">
    <name type="scientific">Streptomyces graminofaciens</name>
    <dbReference type="NCBI Taxonomy" id="68212"/>
    <lineage>
        <taxon>Bacteria</taxon>
        <taxon>Bacillati</taxon>
        <taxon>Actinomycetota</taxon>
        <taxon>Actinomycetes</taxon>
        <taxon>Kitasatosporales</taxon>
        <taxon>Streptomycetaceae</taxon>
        <taxon>Streptomyces</taxon>
    </lineage>
</organism>
<evidence type="ECO:0000313" key="2">
    <source>
        <dbReference type="EMBL" id="BBC30067.1"/>
    </source>
</evidence>
<sequence>MTRPIEQLDVDLHALMANIAADTLHAAAARSNSPSDRIAYALDEWLVQHPEAPVSTNADYPGWTPTTTAPKEAS</sequence>
<reference evidence="2 3" key="2">
    <citation type="journal article" date="2023" name="ChemBioChem">
        <title>Acyltransferase Domain Exchange between Two Independent Type I Polyketide Synthases in the Same Producer Strain of Macrolide Antibiotics.</title>
        <authorList>
            <person name="Kudo F."/>
            <person name="Kishikawa K."/>
            <person name="Tsuboi K."/>
            <person name="Kido T."/>
            <person name="Usui T."/>
            <person name="Hashimoto J."/>
            <person name="Shin-Ya K."/>
            <person name="Miyanaga A."/>
            <person name="Eguchi T."/>
        </authorList>
    </citation>
    <scope>NUCLEOTIDE SEQUENCE [LARGE SCALE GENOMIC DNA]</scope>
    <source>
        <strain evidence="2 3">A-8890</strain>
    </source>
</reference>
<feature type="compositionally biased region" description="Polar residues" evidence="1">
    <location>
        <begin position="54"/>
        <end position="74"/>
    </location>
</feature>
<proteinExistence type="predicted"/>
<protein>
    <submittedName>
        <fullName evidence="2">Uncharacterized protein</fullName>
    </submittedName>
</protein>
<dbReference type="Proteomes" id="UP001321542">
    <property type="component" value="Chromosome"/>
</dbReference>
<reference evidence="2 3" key="1">
    <citation type="journal article" date="2010" name="ChemBioChem">
        <title>Cloning and characterization of the biosynthetic gene cluster of 16-membered macrolide antibiotic FD-891: involvement of a dual functional cytochrome P450 monooxygenase catalyzing epoxidation and hydroxylation.</title>
        <authorList>
            <person name="Kudo F."/>
            <person name="Motegi A."/>
            <person name="Mizoue K."/>
            <person name="Eguchi T."/>
        </authorList>
    </citation>
    <scope>NUCLEOTIDE SEQUENCE [LARGE SCALE GENOMIC DNA]</scope>
    <source>
        <strain evidence="2 3">A-8890</strain>
    </source>
</reference>
<feature type="region of interest" description="Disordered" evidence="1">
    <location>
        <begin position="51"/>
        <end position="74"/>
    </location>
</feature>
<gene>
    <name evidence="2" type="ORF">SGFS_013610</name>
</gene>
<accession>A0ABN5V9Z5</accession>
<keyword evidence="3" id="KW-1185">Reference proteome</keyword>
<evidence type="ECO:0000256" key="1">
    <source>
        <dbReference type="SAM" id="MobiDB-lite"/>
    </source>
</evidence>
<evidence type="ECO:0000313" key="3">
    <source>
        <dbReference type="Proteomes" id="UP001321542"/>
    </source>
</evidence>